<keyword evidence="1" id="KW-0056">Arginine metabolism</keyword>
<dbReference type="GO" id="GO:0006527">
    <property type="term" value="P:L-arginine catabolic process"/>
    <property type="evidence" value="ECO:0007669"/>
    <property type="project" value="InterPro"/>
</dbReference>
<dbReference type="InterPro" id="IPR007041">
    <property type="entry name" value="Arg_succinylTrfase_AstA/AruG"/>
</dbReference>
<dbReference type="Gene3D" id="2.40.40.20">
    <property type="match status" value="1"/>
</dbReference>
<dbReference type="Proteomes" id="UP000199391">
    <property type="component" value="Unassembled WGS sequence"/>
</dbReference>
<dbReference type="SUPFAM" id="SSF55729">
    <property type="entry name" value="Acyl-CoA N-acyltransferases (Nat)"/>
    <property type="match status" value="1"/>
</dbReference>
<dbReference type="InterPro" id="IPR016181">
    <property type="entry name" value="Acyl_CoA_acyltransferase"/>
</dbReference>
<dbReference type="AlphaFoldDB" id="A0A1I7KSK0"/>
<gene>
    <name evidence="4" type="ORF">SAMN05216552_101948</name>
</gene>
<dbReference type="InterPro" id="IPR017650">
    <property type="entry name" value="Arginine_N-succinylTrfase"/>
</dbReference>
<sequence>MLIVRPAAPTDLDAVLELARQIGPGMTTLKADRGALERRLEIASASFAGTAAPIECDYLFVMEDCATGRVGGVCAIKRSVGLDEPFYSYRLGTMIHSSAEANVFAQMQALYLSYDMTGCAELCSLYLHPDYRQGLNGKLLSKSRFLFIAQFPELFSERIFAEMRGYQDIDGSSPFWESLGRHFFKMDFQAADDMCGRDKAFISQLMPRHPLYTALLSEEARAAIGKTHVDTVPARRLLEQEGLRYEGYLDIFDGGPVLQAKVGDLRASRESMRVVAEAGTALAGVDALVSTTSMRDFRVIAARAAPEGGRLVLPPEQLDALRCAPGEEVVTMPVQPARAAGIRKQENSATFS</sequence>
<name>A0A1I7KSK0_9BURK</name>
<keyword evidence="3" id="KW-0012">Acyltransferase</keyword>
<dbReference type="PANTHER" id="PTHR30420">
    <property type="entry name" value="N-SUCCINYLARGININE DIHYDROLASE"/>
    <property type="match status" value="1"/>
</dbReference>
<organism evidence="4 5">
    <name type="scientific">Pseudoduganella namucuonensis</name>
    <dbReference type="NCBI Taxonomy" id="1035707"/>
    <lineage>
        <taxon>Bacteria</taxon>
        <taxon>Pseudomonadati</taxon>
        <taxon>Pseudomonadota</taxon>
        <taxon>Betaproteobacteria</taxon>
        <taxon>Burkholderiales</taxon>
        <taxon>Oxalobacteraceae</taxon>
        <taxon>Telluria group</taxon>
        <taxon>Pseudoduganella</taxon>
    </lineage>
</organism>
<evidence type="ECO:0000256" key="1">
    <source>
        <dbReference type="ARBA" id="ARBA00022503"/>
    </source>
</evidence>
<keyword evidence="5" id="KW-1185">Reference proteome</keyword>
<dbReference type="RefSeq" id="WP_093557241.1">
    <property type="nucleotide sequence ID" value="NZ_FPBO01000019.1"/>
</dbReference>
<dbReference type="Pfam" id="PF04958">
    <property type="entry name" value="AstA"/>
    <property type="match status" value="1"/>
</dbReference>
<evidence type="ECO:0000313" key="5">
    <source>
        <dbReference type="Proteomes" id="UP000199391"/>
    </source>
</evidence>
<dbReference type="OrthoDB" id="21121at2"/>
<evidence type="ECO:0000313" key="4">
    <source>
        <dbReference type="EMBL" id="SFV00421.1"/>
    </source>
</evidence>
<dbReference type="PANTHER" id="PTHR30420:SF1">
    <property type="entry name" value="ARGININE N-SUCCINYLTRANSFERASE"/>
    <property type="match status" value="1"/>
</dbReference>
<proteinExistence type="predicted"/>
<dbReference type="STRING" id="1035707.SAMN05216552_101948"/>
<keyword evidence="2 4" id="KW-0808">Transferase</keyword>
<evidence type="ECO:0000256" key="3">
    <source>
        <dbReference type="ARBA" id="ARBA00023315"/>
    </source>
</evidence>
<evidence type="ECO:0000256" key="2">
    <source>
        <dbReference type="ARBA" id="ARBA00022679"/>
    </source>
</evidence>
<dbReference type="EMBL" id="FPBO01000019">
    <property type="protein sequence ID" value="SFV00421.1"/>
    <property type="molecule type" value="Genomic_DNA"/>
</dbReference>
<accession>A0A1I7KSK0</accession>
<reference evidence="5" key="1">
    <citation type="submission" date="2016-10" db="EMBL/GenBank/DDBJ databases">
        <authorList>
            <person name="Varghese N."/>
            <person name="Submissions S."/>
        </authorList>
    </citation>
    <scope>NUCLEOTIDE SEQUENCE [LARGE SCALE GENOMIC DNA]</scope>
    <source>
        <strain evidence="5">CGMCC 1.11014</strain>
    </source>
</reference>
<dbReference type="NCBIfam" id="TIGR03244">
    <property type="entry name" value="arg_catab_AstA"/>
    <property type="match status" value="1"/>
</dbReference>
<dbReference type="NCBIfam" id="TIGR03243">
    <property type="entry name" value="arg_catab_AOST"/>
    <property type="match status" value="1"/>
</dbReference>
<dbReference type="Gene3D" id="3.40.630.30">
    <property type="match status" value="1"/>
</dbReference>
<dbReference type="GO" id="GO:0008791">
    <property type="term" value="F:arginine N-succinyltransferase activity"/>
    <property type="evidence" value="ECO:0007669"/>
    <property type="project" value="InterPro"/>
</dbReference>
<protein>
    <submittedName>
        <fullName evidence="4">Arginine succinyltransferase</fullName>
    </submittedName>
</protein>